<dbReference type="PRINTS" id="PR00245">
    <property type="entry name" value="OLFACTORYR"/>
</dbReference>
<accession>A0A8D0GP84</accession>
<sequence length="318" mass="35241">MERENSTSAIEFVLVGFPHEMTANSVPIAVILFIFIAALLGNSLLLFLIHVDSALHTPMYFFLSQLSFMDLFQLLAVVPKILTGFVVQKNIISLAGCGAQIFFILTMGGAECLLLAVMSYDRYVAICNPLQYPVLMNRRTCLIMTSGFWLGACLDALIHSVYVMRLHYCRSNVINQLFCEVEALLKLSCSDISTYESVVFLSGVILLLGPSSVILASYIQILSTVLRMRSAKGLRKAFGTCSSHLTVVGLFYGATAFVYMRPSSYHSPEQDKIASVFYTMVTPMLNPLIYSLRNREVLAAIKKCLGLRVNHSTAQQTP</sequence>
<dbReference type="GO" id="GO:0005886">
    <property type="term" value="C:plasma membrane"/>
    <property type="evidence" value="ECO:0007669"/>
    <property type="project" value="UniProtKB-SubCell"/>
</dbReference>
<keyword evidence="9" id="KW-0675">Receptor</keyword>
<keyword evidence="8 9" id="KW-0807">Transducer</keyword>
<evidence type="ECO:0000256" key="2">
    <source>
        <dbReference type="ARBA" id="ARBA00022475"/>
    </source>
</evidence>
<feature type="transmembrane region" description="Helical" evidence="10">
    <location>
        <begin position="26"/>
        <end position="48"/>
    </location>
</feature>
<dbReference type="InterPro" id="IPR000276">
    <property type="entry name" value="GPCR_Rhodpsn"/>
</dbReference>
<dbReference type="Gene3D" id="1.20.1070.10">
    <property type="entry name" value="Rhodopsin 7-helix transmembrane proteins"/>
    <property type="match status" value="1"/>
</dbReference>
<feature type="transmembrane region" description="Helical" evidence="10">
    <location>
        <begin position="200"/>
        <end position="225"/>
    </location>
</feature>
<dbReference type="Proteomes" id="UP000694392">
    <property type="component" value="Unplaced"/>
</dbReference>
<evidence type="ECO:0000256" key="3">
    <source>
        <dbReference type="ARBA" id="ARBA00022606"/>
    </source>
</evidence>
<keyword evidence="5 10" id="KW-0552">Olfaction</keyword>
<evidence type="ECO:0000256" key="8">
    <source>
        <dbReference type="ARBA" id="ARBA00023224"/>
    </source>
</evidence>
<keyword evidence="4 9" id="KW-0812">Transmembrane</keyword>
<evidence type="ECO:0000256" key="7">
    <source>
        <dbReference type="ARBA" id="ARBA00023136"/>
    </source>
</evidence>
<feature type="domain" description="G-protein coupled receptors family 1 profile" evidence="11">
    <location>
        <begin position="41"/>
        <end position="290"/>
    </location>
</feature>
<reference evidence="12" key="1">
    <citation type="submission" date="2025-08" db="UniProtKB">
        <authorList>
            <consortium name="Ensembl"/>
        </authorList>
    </citation>
    <scope>IDENTIFICATION</scope>
</reference>
<comment type="similarity">
    <text evidence="9">Belongs to the G-protein coupled receptor 1 family.</text>
</comment>
<dbReference type="OMA" id="PHEMTAN"/>
<evidence type="ECO:0000256" key="10">
    <source>
        <dbReference type="RuleBase" id="RU363047"/>
    </source>
</evidence>
<dbReference type="GO" id="GO:0004984">
    <property type="term" value="F:olfactory receptor activity"/>
    <property type="evidence" value="ECO:0007669"/>
    <property type="project" value="InterPro"/>
</dbReference>
<evidence type="ECO:0000256" key="4">
    <source>
        <dbReference type="ARBA" id="ARBA00022692"/>
    </source>
</evidence>
<name>A0A8D0GP84_SPHPU</name>
<keyword evidence="6 10" id="KW-1133">Transmembrane helix</keyword>
<dbReference type="GeneTree" id="ENSGT01150000286990"/>
<dbReference type="AlphaFoldDB" id="A0A8D0GP84"/>
<keyword evidence="9" id="KW-0297">G-protein coupled receptor</keyword>
<feature type="transmembrane region" description="Helical" evidence="10">
    <location>
        <begin position="60"/>
        <end position="79"/>
    </location>
</feature>
<evidence type="ECO:0000313" key="12">
    <source>
        <dbReference type="Ensembl" id="ENSSPUP00000008825.1"/>
    </source>
</evidence>
<dbReference type="PROSITE" id="PS00237">
    <property type="entry name" value="G_PROTEIN_RECEP_F1_1"/>
    <property type="match status" value="1"/>
</dbReference>
<evidence type="ECO:0000256" key="5">
    <source>
        <dbReference type="ARBA" id="ARBA00022725"/>
    </source>
</evidence>
<evidence type="ECO:0000259" key="11">
    <source>
        <dbReference type="PROSITE" id="PS50262"/>
    </source>
</evidence>
<feature type="transmembrane region" description="Helical" evidence="10">
    <location>
        <begin position="141"/>
        <end position="162"/>
    </location>
</feature>
<dbReference type="Pfam" id="PF13853">
    <property type="entry name" value="7tm_4"/>
    <property type="match status" value="1"/>
</dbReference>
<protein>
    <recommendedName>
        <fullName evidence="10">Olfactory receptor</fullName>
    </recommendedName>
</protein>
<dbReference type="GO" id="GO:0004930">
    <property type="term" value="F:G protein-coupled receptor activity"/>
    <property type="evidence" value="ECO:0007669"/>
    <property type="project" value="UniProtKB-KW"/>
</dbReference>
<feature type="transmembrane region" description="Helical" evidence="10">
    <location>
        <begin position="272"/>
        <end position="292"/>
    </location>
</feature>
<evidence type="ECO:0000313" key="13">
    <source>
        <dbReference type="Proteomes" id="UP000694392"/>
    </source>
</evidence>
<keyword evidence="7 10" id="KW-0472">Membrane</keyword>
<reference evidence="12" key="2">
    <citation type="submission" date="2025-09" db="UniProtKB">
        <authorList>
            <consortium name="Ensembl"/>
        </authorList>
    </citation>
    <scope>IDENTIFICATION</scope>
</reference>
<feature type="transmembrane region" description="Helical" evidence="10">
    <location>
        <begin position="237"/>
        <end position="260"/>
    </location>
</feature>
<dbReference type="CDD" id="cd15421">
    <property type="entry name" value="7tmA_OR2T-like"/>
    <property type="match status" value="1"/>
</dbReference>
<evidence type="ECO:0000256" key="6">
    <source>
        <dbReference type="ARBA" id="ARBA00022989"/>
    </source>
</evidence>
<keyword evidence="2 10" id="KW-1003">Cell membrane</keyword>
<dbReference type="InterPro" id="IPR017452">
    <property type="entry name" value="GPCR_Rhodpsn_7TM"/>
</dbReference>
<dbReference type="Ensembl" id="ENSSPUT00000009410.1">
    <property type="protein sequence ID" value="ENSSPUP00000008825.1"/>
    <property type="gene ID" value="ENSSPUG00000006865.1"/>
</dbReference>
<dbReference type="InterPro" id="IPR000725">
    <property type="entry name" value="Olfact_rcpt"/>
</dbReference>
<proteinExistence type="inferred from homology"/>
<dbReference type="SUPFAM" id="SSF81321">
    <property type="entry name" value="Family A G protein-coupled receptor-like"/>
    <property type="match status" value="1"/>
</dbReference>
<dbReference type="FunFam" id="1.20.1070.10:FF:000008">
    <property type="entry name" value="Olfactory receptor"/>
    <property type="match status" value="1"/>
</dbReference>
<comment type="subcellular location">
    <subcellularLocation>
        <location evidence="1 10">Cell membrane</location>
        <topology evidence="1 10">Multi-pass membrane protein</topology>
    </subcellularLocation>
</comment>
<organism evidence="12 13">
    <name type="scientific">Sphenodon punctatus</name>
    <name type="common">Tuatara</name>
    <name type="synonym">Hatteria punctata</name>
    <dbReference type="NCBI Taxonomy" id="8508"/>
    <lineage>
        <taxon>Eukaryota</taxon>
        <taxon>Metazoa</taxon>
        <taxon>Chordata</taxon>
        <taxon>Craniata</taxon>
        <taxon>Vertebrata</taxon>
        <taxon>Euteleostomi</taxon>
        <taxon>Lepidosauria</taxon>
        <taxon>Sphenodontia</taxon>
        <taxon>Sphenodontidae</taxon>
        <taxon>Sphenodon</taxon>
    </lineage>
</organism>
<feature type="transmembrane region" description="Helical" evidence="10">
    <location>
        <begin position="91"/>
        <end position="120"/>
    </location>
</feature>
<keyword evidence="3 10" id="KW-0716">Sensory transduction</keyword>
<dbReference type="PRINTS" id="PR00237">
    <property type="entry name" value="GPCRRHODOPSN"/>
</dbReference>
<dbReference type="PANTHER" id="PTHR26453">
    <property type="entry name" value="OLFACTORY RECEPTOR"/>
    <property type="match status" value="1"/>
</dbReference>
<evidence type="ECO:0000256" key="9">
    <source>
        <dbReference type="RuleBase" id="RU000688"/>
    </source>
</evidence>
<keyword evidence="13" id="KW-1185">Reference proteome</keyword>
<dbReference type="PROSITE" id="PS50262">
    <property type="entry name" value="G_PROTEIN_RECEP_F1_2"/>
    <property type="match status" value="1"/>
</dbReference>
<evidence type="ECO:0000256" key="1">
    <source>
        <dbReference type="ARBA" id="ARBA00004651"/>
    </source>
</evidence>